<proteinExistence type="predicted"/>
<dbReference type="Gene3D" id="3.80.10.10">
    <property type="entry name" value="Ribonuclease Inhibitor"/>
    <property type="match status" value="1"/>
</dbReference>
<protein>
    <recommendedName>
        <fullName evidence="3">F-box domain-containing protein</fullName>
    </recommendedName>
</protein>
<dbReference type="Proteomes" id="UP000030745">
    <property type="component" value="Unassembled WGS sequence"/>
</dbReference>
<organism evidence="1 2">
    <name type="scientific">Saprolegnia parasitica (strain CBS 223.65)</name>
    <dbReference type="NCBI Taxonomy" id="695850"/>
    <lineage>
        <taxon>Eukaryota</taxon>
        <taxon>Sar</taxon>
        <taxon>Stramenopiles</taxon>
        <taxon>Oomycota</taxon>
        <taxon>Saprolegniomycetes</taxon>
        <taxon>Saprolegniales</taxon>
        <taxon>Saprolegniaceae</taxon>
        <taxon>Saprolegnia</taxon>
    </lineage>
</organism>
<gene>
    <name evidence="1" type="ORF">SPRG_13765</name>
</gene>
<dbReference type="RefSeq" id="XP_012208910.1">
    <property type="nucleotide sequence ID" value="XM_012353520.1"/>
</dbReference>
<dbReference type="SUPFAM" id="SSF52047">
    <property type="entry name" value="RNI-like"/>
    <property type="match status" value="1"/>
</dbReference>
<evidence type="ECO:0000313" key="1">
    <source>
        <dbReference type="EMBL" id="KDO20383.1"/>
    </source>
</evidence>
<dbReference type="EMBL" id="KK583314">
    <property type="protein sequence ID" value="KDO20383.1"/>
    <property type="molecule type" value="Genomic_DNA"/>
</dbReference>
<dbReference type="AlphaFoldDB" id="A0A067BQ46"/>
<keyword evidence="2" id="KW-1185">Reference proteome</keyword>
<dbReference type="InterPro" id="IPR032675">
    <property type="entry name" value="LRR_dom_sf"/>
</dbReference>
<sequence>MTAAAQVASLPGVVAMIARCTCCPYTLHNLLRALPADGLVAPLVSFLALAQRLPVADLWPCLRASAWLSDRAVFMDGLRLLALPLPLSLDSWQAVDTLRMHASQVAVVAKASMQDAASWHGARLVACALMGHDSDTDAHLVAVAGWMRSARSLRRVDLLHMAQSDTTAALRTFFAALPTQLETLCIANAGDPLFNTFLETQLVATVTRLALCTLRLNFLHVREPARAKAIADALHACSTLHTLELSYGTGILQAMLHRPLPMRLRHLDIATFELHDPGPLLRALHGARLTHLSLRDETASRHHAPSDAVVHVLAVLPTMAAISHVSLTFVEASTAMATTLSLVLPQLRQLEELRLRVRWRNETMAERALVQWLAPVLPRCRRLQRLALHNLAWDDMRWRLLDAALPHTIQYLCLDDDTREAPLEYSSDRVQVCCHRPTRMGCHLPQPTWWKTHEWGAPRPCRFSDT</sequence>
<dbReference type="VEuPathDB" id="FungiDB:SPRG_13765"/>
<accession>A0A067BQ46</accession>
<dbReference type="GeneID" id="24135623"/>
<evidence type="ECO:0000313" key="2">
    <source>
        <dbReference type="Proteomes" id="UP000030745"/>
    </source>
</evidence>
<evidence type="ECO:0008006" key="3">
    <source>
        <dbReference type="Google" id="ProtNLM"/>
    </source>
</evidence>
<dbReference type="KEGG" id="spar:SPRG_13765"/>
<reference evidence="1 2" key="1">
    <citation type="journal article" date="2013" name="PLoS Genet.">
        <title>Distinctive expansion of potential virulence genes in the genome of the oomycete fish pathogen Saprolegnia parasitica.</title>
        <authorList>
            <person name="Jiang R.H."/>
            <person name="de Bruijn I."/>
            <person name="Haas B.J."/>
            <person name="Belmonte R."/>
            <person name="Lobach L."/>
            <person name="Christie J."/>
            <person name="van den Ackerveken G."/>
            <person name="Bottin A."/>
            <person name="Bulone V."/>
            <person name="Diaz-Moreno S.M."/>
            <person name="Dumas B."/>
            <person name="Fan L."/>
            <person name="Gaulin E."/>
            <person name="Govers F."/>
            <person name="Grenville-Briggs L.J."/>
            <person name="Horner N.R."/>
            <person name="Levin J.Z."/>
            <person name="Mammella M."/>
            <person name="Meijer H.J."/>
            <person name="Morris P."/>
            <person name="Nusbaum C."/>
            <person name="Oome S."/>
            <person name="Phillips A.J."/>
            <person name="van Rooyen D."/>
            <person name="Rzeszutek E."/>
            <person name="Saraiva M."/>
            <person name="Secombes C.J."/>
            <person name="Seidl M.F."/>
            <person name="Snel B."/>
            <person name="Stassen J.H."/>
            <person name="Sykes S."/>
            <person name="Tripathy S."/>
            <person name="van den Berg H."/>
            <person name="Vega-Arreguin J.C."/>
            <person name="Wawra S."/>
            <person name="Young S.K."/>
            <person name="Zeng Q."/>
            <person name="Dieguez-Uribeondo J."/>
            <person name="Russ C."/>
            <person name="Tyler B.M."/>
            <person name="van West P."/>
        </authorList>
    </citation>
    <scope>NUCLEOTIDE SEQUENCE [LARGE SCALE GENOMIC DNA]</scope>
    <source>
        <strain evidence="1 2">CBS 223.65</strain>
    </source>
</reference>
<name>A0A067BQ46_SAPPC</name>